<evidence type="ECO:0000313" key="2">
    <source>
        <dbReference type="EMBL" id="CAD77897.1"/>
    </source>
</evidence>
<protein>
    <submittedName>
        <fullName evidence="2">Uncharacterized protein</fullName>
    </submittedName>
</protein>
<organism evidence="2 3">
    <name type="scientific">Rhodopirellula baltica (strain DSM 10527 / NCIMB 13988 / SH1)</name>
    <dbReference type="NCBI Taxonomy" id="243090"/>
    <lineage>
        <taxon>Bacteria</taxon>
        <taxon>Pseudomonadati</taxon>
        <taxon>Planctomycetota</taxon>
        <taxon>Planctomycetia</taxon>
        <taxon>Pirellulales</taxon>
        <taxon>Pirellulaceae</taxon>
        <taxon>Rhodopirellula</taxon>
    </lineage>
</organism>
<accession>Q7UHS3</accession>
<dbReference type="AlphaFoldDB" id="Q7UHS3"/>
<reference evidence="2 3" key="1">
    <citation type="journal article" date="2003" name="Proc. Natl. Acad. Sci. U.S.A.">
        <title>Complete genome sequence of the marine planctomycete Pirellula sp. strain 1.</title>
        <authorList>
            <person name="Gloeckner F.O."/>
            <person name="Kube M."/>
            <person name="Bauer M."/>
            <person name="Teeling H."/>
            <person name="Lombardot T."/>
            <person name="Ludwig W."/>
            <person name="Gade D."/>
            <person name="Beck A."/>
            <person name="Borzym K."/>
            <person name="Heitmann K."/>
            <person name="Rabus R."/>
            <person name="Schlesner H."/>
            <person name="Amann R."/>
            <person name="Reinhardt R."/>
        </authorList>
    </citation>
    <scope>NUCLEOTIDE SEQUENCE [LARGE SCALE GENOMIC DNA]</scope>
    <source>
        <strain evidence="3">DSM 10527 / NCIMB 13988 / SH1</strain>
    </source>
</reference>
<name>Q7UHS3_RHOBA</name>
<keyword evidence="3" id="KW-1185">Reference proteome</keyword>
<evidence type="ECO:0000313" key="3">
    <source>
        <dbReference type="Proteomes" id="UP000001025"/>
    </source>
</evidence>
<dbReference type="EnsemblBacteria" id="CAD77897">
    <property type="protein sequence ID" value="CAD77897"/>
    <property type="gene ID" value="RB13016"/>
</dbReference>
<evidence type="ECO:0000256" key="1">
    <source>
        <dbReference type="SAM" id="MobiDB-lite"/>
    </source>
</evidence>
<dbReference type="STRING" id="243090.RB13016"/>
<dbReference type="HOGENOM" id="CLU_2719657_0_0_0"/>
<proteinExistence type="predicted"/>
<dbReference type="InParanoid" id="Q7UHS3"/>
<dbReference type="KEGG" id="rba:RB13016"/>
<gene>
    <name evidence="2" type="ordered locus">RB13016</name>
</gene>
<dbReference type="Proteomes" id="UP000001025">
    <property type="component" value="Chromosome"/>
</dbReference>
<sequence>MDQFERTLPASEPTKRHQTTQNQQRVSQFDVHKNCLAGTPLTIRNRPASHLGFIALRFARLDTSGQAGCQLC</sequence>
<feature type="region of interest" description="Disordered" evidence="1">
    <location>
        <begin position="1"/>
        <end position="26"/>
    </location>
</feature>
<dbReference type="EMBL" id="BX294156">
    <property type="protein sequence ID" value="CAD77897.1"/>
    <property type="molecule type" value="Genomic_DNA"/>
</dbReference>